<evidence type="ECO:0000313" key="5">
    <source>
        <dbReference type="Proteomes" id="UP001230654"/>
    </source>
</evidence>
<accession>A0ABU0NQJ6</accession>
<dbReference type="SUPFAM" id="SSF53448">
    <property type="entry name" value="Nucleotide-diphospho-sugar transferases"/>
    <property type="match status" value="1"/>
</dbReference>
<dbReference type="InterPro" id="IPR054028">
    <property type="entry name" value="TarS/TarP_linker"/>
</dbReference>
<name>A0ABU0NQJ6_STRRH</name>
<dbReference type="Pfam" id="PF00535">
    <property type="entry name" value="Glycos_transf_2"/>
    <property type="match status" value="1"/>
</dbReference>
<dbReference type="Pfam" id="PF22181">
    <property type="entry name" value="TarS_linker"/>
    <property type="match status" value="1"/>
</dbReference>
<sequence>MSAAPDVSVVVAVYNTMPYLTECLNSLVGQSIGRERLEIVAVDDGSTDDSGPELDRFAALYPDTVKVLHQPNSGGPAAPSNRALDIATGRYVYFIGSDDYLGEEALERMVACADQHGSDVVVGKMVGTNGRYVHQALYKQNDPDVSLYESALPFTLANTKLFRRDLVEKHKLRFPEHLPVGSDQPFTIEACVRAKKISVVADYTCYYAVKRGDASNITYRADHLARLRAAAEIMDFTAGLVEAGPGRDALLRRHFTWELAKLVQDDFPGLDRELQRQLCAGIARLADVYFTDGIRDAMDVKRRVRIALARAGAVDELAEAISSEKQHGAPPFVLEGDRAYARYPGFRDPRIGLADRVYELVGESVPGRLAQGTELLASAWDQQGEALTYTLSVRVPVLGDVDGAVLRLADKAMPKSADKPGARRLKADHVLPAPAGEVTLEPSEDGAATVLHARVPLAYVTAKRGVRVYLDVAGSTYEIPVRGKDLPMPLARQWGREGDPYRASAVVNDKGRVVIDTAQMYPPKIKVLRQGLKRLGRKLKSGAGRLKRAVGAKKSKPAGSKKPTGSKRK</sequence>
<comment type="caution">
    <text evidence="4">The sequence shown here is derived from an EMBL/GenBank/DDBJ whole genome shotgun (WGS) entry which is preliminary data.</text>
</comment>
<proteinExistence type="predicted"/>
<dbReference type="GO" id="GO:0016757">
    <property type="term" value="F:glycosyltransferase activity"/>
    <property type="evidence" value="ECO:0007669"/>
    <property type="project" value="UniProtKB-KW"/>
</dbReference>
<keyword evidence="4" id="KW-0328">Glycosyltransferase</keyword>
<feature type="domain" description="Glycosyltransferase 2-like" evidence="2">
    <location>
        <begin position="8"/>
        <end position="148"/>
    </location>
</feature>
<dbReference type="PANTHER" id="PTHR22916">
    <property type="entry name" value="GLYCOSYLTRANSFERASE"/>
    <property type="match status" value="1"/>
</dbReference>
<reference evidence="4 5" key="1">
    <citation type="submission" date="2023-07" db="EMBL/GenBank/DDBJ databases">
        <title>Comparative genomics of wheat-associated soil bacteria to identify genetic determinants of phenazine resistance.</title>
        <authorList>
            <person name="Mouncey N."/>
        </authorList>
    </citation>
    <scope>NUCLEOTIDE SEQUENCE [LARGE SCALE GENOMIC DNA]</scope>
    <source>
        <strain evidence="4 5">B2I6</strain>
    </source>
</reference>
<dbReference type="InterPro" id="IPR029044">
    <property type="entry name" value="Nucleotide-diphossugar_trans"/>
</dbReference>
<dbReference type="RefSeq" id="WP_307163304.1">
    <property type="nucleotide sequence ID" value="NZ_JAUSWV010000002.1"/>
</dbReference>
<evidence type="ECO:0000259" key="2">
    <source>
        <dbReference type="Pfam" id="PF00535"/>
    </source>
</evidence>
<dbReference type="Proteomes" id="UP001230654">
    <property type="component" value="Unassembled WGS sequence"/>
</dbReference>
<keyword evidence="5" id="KW-1185">Reference proteome</keyword>
<dbReference type="Gene3D" id="3.90.550.10">
    <property type="entry name" value="Spore Coat Polysaccharide Biosynthesis Protein SpsA, Chain A"/>
    <property type="match status" value="1"/>
</dbReference>
<dbReference type="CDD" id="cd00761">
    <property type="entry name" value="Glyco_tranf_GTA_type"/>
    <property type="match status" value="1"/>
</dbReference>
<dbReference type="PANTHER" id="PTHR22916:SF3">
    <property type="entry name" value="UDP-GLCNAC:BETAGAL BETA-1,3-N-ACETYLGLUCOSAMINYLTRANSFERASE-LIKE PROTEIN 1"/>
    <property type="match status" value="1"/>
</dbReference>
<keyword evidence="4" id="KW-0808">Transferase</keyword>
<organism evidence="4 5">
    <name type="scientific">Streptomyces rishiriensis</name>
    <dbReference type="NCBI Taxonomy" id="68264"/>
    <lineage>
        <taxon>Bacteria</taxon>
        <taxon>Bacillati</taxon>
        <taxon>Actinomycetota</taxon>
        <taxon>Actinomycetes</taxon>
        <taxon>Kitasatosporales</taxon>
        <taxon>Streptomycetaceae</taxon>
        <taxon>Streptomyces</taxon>
    </lineage>
</organism>
<dbReference type="EMBL" id="JAUSWV010000002">
    <property type="protein sequence ID" value="MDQ0581003.1"/>
    <property type="molecule type" value="Genomic_DNA"/>
</dbReference>
<dbReference type="InterPro" id="IPR001173">
    <property type="entry name" value="Glyco_trans_2-like"/>
</dbReference>
<evidence type="ECO:0000259" key="3">
    <source>
        <dbReference type="Pfam" id="PF22181"/>
    </source>
</evidence>
<dbReference type="EC" id="2.4.1.355" evidence="4"/>
<feature type="region of interest" description="Disordered" evidence="1">
    <location>
        <begin position="543"/>
        <end position="569"/>
    </location>
</feature>
<feature type="compositionally biased region" description="Basic residues" evidence="1">
    <location>
        <begin position="543"/>
        <end position="556"/>
    </location>
</feature>
<evidence type="ECO:0000256" key="1">
    <source>
        <dbReference type="SAM" id="MobiDB-lite"/>
    </source>
</evidence>
<evidence type="ECO:0000313" key="4">
    <source>
        <dbReference type="EMBL" id="MDQ0581003.1"/>
    </source>
</evidence>
<gene>
    <name evidence="4" type="ORF">QF030_003181</name>
</gene>
<feature type="domain" description="TarS/TarP linker" evidence="3">
    <location>
        <begin position="230"/>
        <end position="319"/>
    </location>
</feature>
<protein>
    <submittedName>
        <fullName evidence="4">Glycosyltransferase involved in cell wall biosynthesis</fullName>
        <ecNumber evidence="4">2.4.1.355</ecNumber>
    </submittedName>
</protein>